<name>A0ACA9KTW7_9GLOM</name>
<comment type="caution">
    <text evidence="1">The sequence shown here is derived from an EMBL/GenBank/DDBJ whole genome shotgun (WGS) entry which is preliminary data.</text>
</comment>
<evidence type="ECO:0000313" key="2">
    <source>
        <dbReference type="Proteomes" id="UP000789702"/>
    </source>
</evidence>
<accession>A0ACA9KTW7</accession>
<gene>
    <name evidence="1" type="ORF">DHETER_LOCUS2517</name>
</gene>
<feature type="non-terminal residue" evidence="1">
    <location>
        <position position="87"/>
    </location>
</feature>
<organism evidence="1 2">
    <name type="scientific">Dentiscutata heterogama</name>
    <dbReference type="NCBI Taxonomy" id="1316150"/>
    <lineage>
        <taxon>Eukaryota</taxon>
        <taxon>Fungi</taxon>
        <taxon>Fungi incertae sedis</taxon>
        <taxon>Mucoromycota</taxon>
        <taxon>Glomeromycotina</taxon>
        <taxon>Glomeromycetes</taxon>
        <taxon>Diversisporales</taxon>
        <taxon>Gigasporaceae</taxon>
        <taxon>Dentiscutata</taxon>
    </lineage>
</organism>
<keyword evidence="2" id="KW-1185">Reference proteome</keyword>
<dbReference type="Proteomes" id="UP000789702">
    <property type="component" value="Unassembled WGS sequence"/>
</dbReference>
<dbReference type="EMBL" id="CAJVPU010001856">
    <property type="protein sequence ID" value="CAG8490091.1"/>
    <property type="molecule type" value="Genomic_DNA"/>
</dbReference>
<sequence length="87" mass="9518">MMIIYVTTILDIQISIHCANTLTISVTARSGGHSFEGYRIGGKNGIMVIDVKEFNQITINSEMKTAGFGIVIRKYGMSSDNIISAEM</sequence>
<evidence type="ECO:0000313" key="1">
    <source>
        <dbReference type="EMBL" id="CAG8490091.1"/>
    </source>
</evidence>
<protein>
    <submittedName>
        <fullName evidence="1">7234_t:CDS:1</fullName>
    </submittedName>
</protein>
<reference evidence="1" key="1">
    <citation type="submission" date="2021-06" db="EMBL/GenBank/DDBJ databases">
        <authorList>
            <person name="Kallberg Y."/>
            <person name="Tangrot J."/>
            <person name="Rosling A."/>
        </authorList>
    </citation>
    <scope>NUCLEOTIDE SEQUENCE</scope>
    <source>
        <strain evidence="1">IL203A</strain>
    </source>
</reference>
<proteinExistence type="predicted"/>